<name>A0ABW0EDY7_9BACT</name>
<sequence>MFPLPLPLTLENVLFLLLAFTVLVQFFYAFYYFLALALFKKHLPFQTPGFPVTVIVCAHNEYENLLRLIPKLLKQNYPEFELMLIDDRSKDETGGYMQQITQYYPNARLISIKNTPAGFNPKKYALSLGIKSAKHEHLLFTDADCVPLSENWIGEMVKGYKNGAEIVLGYGKYEQLPGFLGYLIKYETLLSAIQYLSFAVKGKPYMGVGRNLSYTKSCFYRNKGFASHIRATGGDDDLFVRDAAANSKINVVIGQEAQTESKAKETWSEWWQQKRRHLSAGKKYKLADRFRIGSFILANILFYGLSVVLLVMQANLVWLGAIFAGRCLVVYSIYYQAAGNLKERLSVVLMPVLDLIYYILYIMLSVSVLMFKKIAWKK</sequence>
<evidence type="ECO:0000259" key="5">
    <source>
        <dbReference type="Pfam" id="PF00535"/>
    </source>
</evidence>
<evidence type="ECO:0000256" key="1">
    <source>
        <dbReference type="ARBA" id="ARBA00006739"/>
    </source>
</evidence>
<dbReference type="Gene3D" id="3.90.550.10">
    <property type="entry name" value="Spore Coat Polysaccharide Biosynthesis Protein SpsA, Chain A"/>
    <property type="match status" value="1"/>
</dbReference>
<feature type="transmembrane region" description="Helical" evidence="4">
    <location>
        <begin position="292"/>
        <end position="311"/>
    </location>
</feature>
<keyword evidence="7" id="KW-1185">Reference proteome</keyword>
<protein>
    <submittedName>
        <fullName evidence="6">Glycosyltransferase</fullName>
        <ecNumber evidence="6">2.4.-.-</ecNumber>
    </submittedName>
</protein>
<dbReference type="PANTHER" id="PTHR43630:SF1">
    <property type="entry name" value="POLY-BETA-1,6-N-ACETYL-D-GLUCOSAMINE SYNTHASE"/>
    <property type="match status" value="1"/>
</dbReference>
<dbReference type="SUPFAM" id="SSF53448">
    <property type="entry name" value="Nucleotide-diphospho-sugar transferases"/>
    <property type="match status" value="1"/>
</dbReference>
<evidence type="ECO:0000256" key="4">
    <source>
        <dbReference type="SAM" id="Phobius"/>
    </source>
</evidence>
<evidence type="ECO:0000256" key="2">
    <source>
        <dbReference type="ARBA" id="ARBA00022676"/>
    </source>
</evidence>
<evidence type="ECO:0000313" key="6">
    <source>
        <dbReference type="EMBL" id="MFC5271473.1"/>
    </source>
</evidence>
<comment type="caution">
    <text evidence="6">The sequence shown here is derived from an EMBL/GenBank/DDBJ whole genome shotgun (WGS) entry which is preliminary data.</text>
</comment>
<feature type="transmembrane region" description="Helical" evidence="4">
    <location>
        <begin position="347"/>
        <end position="371"/>
    </location>
</feature>
<dbReference type="EC" id="2.4.-.-" evidence="6"/>
<feature type="domain" description="Glycosyltransferase 2-like" evidence="5">
    <location>
        <begin position="53"/>
        <end position="169"/>
    </location>
</feature>
<evidence type="ECO:0000256" key="3">
    <source>
        <dbReference type="ARBA" id="ARBA00022679"/>
    </source>
</evidence>
<keyword evidence="3 6" id="KW-0808">Transferase</keyword>
<dbReference type="Pfam" id="PF00535">
    <property type="entry name" value="Glycos_transf_2"/>
    <property type="match status" value="1"/>
</dbReference>
<accession>A0ABW0EDY7</accession>
<keyword evidence="4" id="KW-1133">Transmembrane helix</keyword>
<keyword evidence="4" id="KW-0472">Membrane</keyword>
<dbReference type="InterPro" id="IPR029044">
    <property type="entry name" value="Nucleotide-diphossugar_trans"/>
</dbReference>
<organism evidence="6 7">
    <name type="scientific">Adhaeribacter terreus</name>
    <dbReference type="NCBI Taxonomy" id="529703"/>
    <lineage>
        <taxon>Bacteria</taxon>
        <taxon>Pseudomonadati</taxon>
        <taxon>Bacteroidota</taxon>
        <taxon>Cytophagia</taxon>
        <taxon>Cytophagales</taxon>
        <taxon>Hymenobacteraceae</taxon>
        <taxon>Adhaeribacter</taxon>
    </lineage>
</organism>
<dbReference type="InterPro" id="IPR001173">
    <property type="entry name" value="Glyco_trans_2-like"/>
</dbReference>
<comment type="similarity">
    <text evidence="1">Belongs to the glycosyltransferase 2 family.</text>
</comment>
<proteinExistence type="inferred from homology"/>
<dbReference type="GO" id="GO:0016757">
    <property type="term" value="F:glycosyltransferase activity"/>
    <property type="evidence" value="ECO:0007669"/>
    <property type="project" value="UniProtKB-KW"/>
</dbReference>
<keyword evidence="2 6" id="KW-0328">Glycosyltransferase</keyword>
<reference evidence="7" key="1">
    <citation type="journal article" date="2019" name="Int. J. Syst. Evol. Microbiol.">
        <title>The Global Catalogue of Microorganisms (GCM) 10K type strain sequencing project: providing services to taxonomists for standard genome sequencing and annotation.</title>
        <authorList>
            <consortium name="The Broad Institute Genomics Platform"/>
            <consortium name="The Broad Institute Genome Sequencing Center for Infectious Disease"/>
            <person name="Wu L."/>
            <person name="Ma J."/>
        </authorList>
    </citation>
    <scope>NUCLEOTIDE SEQUENCE [LARGE SCALE GENOMIC DNA]</scope>
    <source>
        <strain evidence="7">KACC 12602</strain>
    </source>
</reference>
<dbReference type="Proteomes" id="UP001596161">
    <property type="component" value="Unassembled WGS sequence"/>
</dbReference>
<dbReference type="PANTHER" id="PTHR43630">
    <property type="entry name" value="POLY-BETA-1,6-N-ACETYL-D-GLUCOSAMINE SYNTHASE"/>
    <property type="match status" value="1"/>
</dbReference>
<feature type="transmembrane region" description="Helical" evidence="4">
    <location>
        <begin position="317"/>
        <end position="335"/>
    </location>
</feature>
<dbReference type="RefSeq" id="WP_378017834.1">
    <property type="nucleotide sequence ID" value="NZ_JBHSKT010000007.1"/>
</dbReference>
<feature type="transmembrane region" description="Helical" evidence="4">
    <location>
        <begin position="12"/>
        <end position="34"/>
    </location>
</feature>
<gene>
    <name evidence="6" type="ORF">ACFPIB_12685</name>
</gene>
<keyword evidence="4" id="KW-0812">Transmembrane</keyword>
<evidence type="ECO:0000313" key="7">
    <source>
        <dbReference type="Proteomes" id="UP001596161"/>
    </source>
</evidence>
<dbReference type="EMBL" id="JBHSKT010000007">
    <property type="protein sequence ID" value="MFC5271473.1"/>
    <property type="molecule type" value="Genomic_DNA"/>
</dbReference>